<dbReference type="PANTHER" id="PTHR10634">
    <property type="entry name" value="AN1-TYPE ZINC FINGER PROTEIN"/>
    <property type="match status" value="1"/>
</dbReference>
<accession>A0A4Y7KLT0</accession>
<feature type="domain" description="AN1-type" evidence="8">
    <location>
        <begin position="109"/>
        <end position="155"/>
    </location>
</feature>
<evidence type="ECO:0000256" key="3">
    <source>
        <dbReference type="ARBA" id="ARBA00022771"/>
    </source>
</evidence>
<evidence type="ECO:0000256" key="4">
    <source>
        <dbReference type="ARBA" id="ARBA00022833"/>
    </source>
</evidence>
<evidence type="ECO:0000313" key="10">
    <source>
        <dbReference type="Proteomes" id="UP000316621"/>
    </source>
</evidence>
<organism evidence="9 10">
    <name type="scientific">Papaver somniferum</name>
    <name type="common">Opium poppy</name>
    <dbReference type="NCBI Taxonomy" id="3469"/>
    <lineage>
        <taxon>Eukaryota</taxon>
        <taxon>Viridiplantae</taxon>
        <taxon>Streptophyta</taxon>
        <taxon>Embryophyta</taxon>
        <taxon>Tracheophyta</taxon>
        <taxon>Spermatophyta</taxon>
        <taxon>Magnoliopsida</taxon>
        <taxon>Ranunculales</taxon>
        <taxon>Papaveraceae</taxon>
        <taxon>Papaveroideae</taxon>
        <taxon>Papaver</taxon>
    </lineage>
</organism>
<dbReference type="Pfam" id="PF01754">
    <property type="entry name" value="zf-A20"/>
    <property type="match status" value="2"/>
</dbReference>
<feature type="compositionally biased region" description="Polar residues" evidence="6">
    <location>
        <begin position="233"/>
        <end position="251"/>
    </location>
</feature>
<feature type="region of interest" description="Disordered" evidence="6">
    <location>
        <begin position="229"/>
        <end position="276"/>
    </location>
</feature>
<dbReference type="InterPro" id="IPR035896">
    <property type="entry name" value="AN1-like_Znf"/>
</dbReference>
<dbReference type="InterPro" id="IPR000058">
    <property type="entry name" value="Znf_AN1"/>
</dbReference>
<name>A0A4Y7KLT0_PAPSO</name>
<feature type="compositionally biased region" description="Low complexity" evidence="6">
    <location>
        <begin position="252"/>
        <end position="271"/>
    </location>
</feature>
<evidence type="ECO:0000259" key="8">
    <source>
        <dbReference type="PROSITE" id="PS51039"/>
    </source>
</evidence>
<dbReference type="GO" id="GO:0008270">
    <property type="term" value="F:zinc ion binding"/>
    <property type="evidence" value="ECO:0007669"/>
    <property type="project" value="UniProtKB-KW"/>
</dbReference>
<evidence type="ECO:0000256" key="5">
    <source>
        <dbReference type="PROSITE-ProRule" id="PRU00449"/>
    </source>
</evidence>
<evidence type="ECO:0000259" key="7">
    <source>
        <dbReference type="PROSITE" id="PS51036"/>
    </source>
</evidence>
<dbReference type="EMBL" id="CM010722">
    <property type="protein sequence ID" value="RZC72835.1"/>
    <property type="molecule type" value="Genomic_DNA"/>
</dbReference>
<feature type="domain" description="A20-type" evidence="7">
    <location>
        <begin position="180"/>
        <end position="214"/>
    </location>
</feature>
<feature type="domain" description="A20-type" evidence="7">
    <location>
        <begin position="13"/>
        <end position="47"/>
    </location>
</feature>
<sequence length="341" mass="36744">MGSQDSFNRCEQPEAHKPCAKRCGFFGTAENLDMCSRCYRDHLKEEEQSLLAKAAFEKSENPKKALTTSPKESEANYSTDDSNVAAKETTTASSSSASSSATSGGESDAVMKNRCFSCNKKVGLTGIKCKCGSVFCSMHRYPEKHLCDFDYKAAGKETIAKLNPHVKMGSQDSFNGCEQPGAHKPCANRCGFFGTAVNLDMCSKCYRDHLKEEEQSLLAKASFEKSANPKKALTTSPKESEANYSTDDSNVSAKGTATASSSSASPSATSGGESGAVAKNRCFSCNKKVGLTGIKCKCGSVFCSMHRYPEKHSCDFDYKAAGKETVAKLNPQVKADKIERF</sequence>
<dbReference type="PANTHER" id="PTHR10634:SF116">
    <property type="entry name" value="ZINC FINGER A20 AND AN1 DOMAIN-CONTAINING STRESS-ASSOCIATED PROTEIN 1"/>
    <property type="match status" value="1"/>
</dbReference>
<dbReference type="GO" id="GO:0043161">
    <property type="term" value="P:proteasome-mediated ubiquitin-dependent protein catabolic process"/>
    <property type="evidence" value="ECO:0007669"/>
    <property type="project" value="TreeGrafter"/>
</dbReference>
<gene>
    <name evidence="9" type="ORF">C5167_048315</name>
</gene>
<dbReference type="PROSITE" id="PS51036">
    <property type="entry name" value="ZF_A20"/>
    <property type="match status" value="2"/>
</dbReference>
<dbReference type="Proteomes" id="UP000316621">
    <property type="component" value="Chromosome 8"/>
</dbReference>
<dbReference type="FunFam" id="4.10.1110.10:FF:000001">
    <property type="entry name" value="Zinc finger AN1-type containing 6"/>
    <property type="match status" value="2"/>
</dbReference>
<evidence type="ECO:0000256" key="1">
    <source>
        <dbReference type="ARBA" id="ARBA00003732"/>
    </source>
</evidence>
<evidence type="ECO:0000256" key="6">
    <source>
        <dbReference type="SAM" id="MobiDB-lite"/>
    </source>
</evidence>
<keyword evidence="3 5" id="KW-0863">Zinc-finger</keyword>
<dbReference type="GO" id="GO:0003677">
    <property type="term" value="F:DNA binding"/>
    <property type="evidence" value="ECO:0007669"/>
    <property type="project" value="InterPro"/>
</dbReference>
<keyword evidence="4" id="KW-0862">Zinc</keyword>
<feature type="domain" description="AN1-type" evidence="8">
    <location>
        <begin position="276"/>
        <end position="322"/>
    </location>
</feature>
<dbReference type="PROSITE" id="PS51039">
    <property type="entry name" value="ZF_AN1"/>
    <property type="match status" value="2"/>
</dbReference>
<comment type="function">
    <text evidence="1">May be involved in environmental stress response.</text>
</comment>
<dbReference type="Pfam" id="PF01428">
    <property type="entry name" value="zf-AN1"/>
    <property type="match status" value="2"/>
</dbReference>
<feature type="region of interest" description="Disordered" evidence="6">
    <location>
        <begin position="54"/>
        <end position="108"/>
    </location>
</feature>
<dbReference type="InterPro" id="IPR050652">
    <property type="entry name" value="AN1_A20_ZnFinger"/>
</dbReference>
<evidence type="ECO:0000313" key="9">
    <source>
        <dbReference type="EMBL" id="RZC72835.1"/>
    </source>
</evidence>
<dbReference type="SMART" id="SM00154">
    <property type="entry name" value="ZnF_AN1"/>
    <property type="match status" value="2"/>
</dbReference>
<reference evidence="9 10" key="1">
    <citation type="journal article" date="2018" name="Science">
        <title>The opium poppy genome and morphinan production.</title>
        <authorList>
            <person name="Guo L."/>
            <person name="Winzer T."/>
            <person name="Yang X."/>
            <person name="Li Y."/>
            <person name="Ning Z."/>
            <person name="He Z."/>
            <person name="Teodor R."/>
            <person name="Lu Y."/>
            <person name="Bowser T.A."/>
            <person name="Graham I.A."/>
            <person name="Ye K."/>
        </authorList>
    </citation>
    <scope>NUCLEOTIDE SEQUENCE [LARGE SCALE GENOMIC DNA]</scope>
    <source>
        <strain evidence="10">cv. HN1</strain>
        <tissue evidence="9">Leaves</tissue>
    </source>
</reference>
<dbReference type="Gene3D" id="4.10.1110.10">
    <property type="entry name" value="AN1-like Zinc finger"/>
    <property type="match status" value="2"/>
</dbReference>
<feature type="compositionally biased region" description="Polar residues" evidence="6">
    <location>
        <begin position="66"/>
        <end position="82"/>
    </location>
</feature>
<dbReference type="AlphaFoldDB" id="A0A4Y7KLT0"/>
<feature type="compositionally biased region" description="Low complexity" evidence="6">
    <location>
        <begin position="89"/>
        <end position="103"/>
    </location>
</feature>
<dbReference type="SUPFAM" id="SSF118310">
    <property type="entry name" value="AN1-like Zinc finger"/>
    <property type="match status" value="2"/>
</dbReference>
<dbReference type="InterPro" id="IPR002653">
    <property type="entry name" value="Znf_A20"/>
</dbReference>
<dbReference type="Gramene" id="RZC72835">
    <property type="protein sequence ID" value="RZC72835"/>
    <property type="gene ID" value="C5167_048315"/>
</dbReference>
<keyword evidence="10" id="KW-1185">Reference proteome</keyword>
<dbReference type="OMA" id="GRILQIC"/>
<proteinExistence type="predicted"/>
<dbReference type="SUPFAM" id="SSF57716">
    <property type="entry name" value="Glucocorticoid receptor-like (DNA-binding domain)"/>
    <property type="match status" value="2"/>
</dbReference>
<keyword evidence="2" id="KW-0479">Metal-binding</keyword>
<evidence type="ECO:0000256" key="2">
    <source>
        <dbReference type="ARBA" id="ARBA00022723"/>
    </source>
</evidence>
<dbReference type="Gene3D" id="1.20.5.4770">
    <property type="match status" value="2"/>
</dbReference>
<dbReference type="SMART" id="SM00259">
    <property type="entry name" value="ZnF_A20"/>
    <property type="match status" value="2"/>
</dbReference>
<protein>
    <submittedName>
        <fullName evidence="9">Uncharacterized protein</fullName>
    </submittedName>
</protein>